<dbReference type="STRING" id="1526.SAMN02910262_01342"/>
<keyword evidence="1" id="KW-1133">Transmembrane helix</keyword>
<name>A0A1I0I528_9FIRM</name>
<protein>
    <submittedName>
        <fullName evidence="2">Uncharacterized membrane protein YoaK, UPF0700 family</fullName>
    </submittedName>
</protein>
<feature type="transmembrane region" description="Helical" evidence="1">
    <location>
        <begin position="27"/>
        <end position="47"/>
    </location>
</feature>
<accession>A0A1I0I528</accession>
<dbReference type="Pfam" id="PF06912">
    <property type="entry name" value="DUF1275"/>
    <property type="match status" value="1"/>
</dbReference>
<dbReference type="PANTHER" id="PTHR37314:SF4">
    <property type="entry name" value="UPF0700 TRANSMEMBRANE PROTEIN YOAK"/>
    <property type="match status" value="1"/>
</dbReference>
<gene>
    <name evidence="2" type="ORF">SAMN04487771_10689</name>
</gene>
<sequence>MSSTTEGKSRRRQWKERLTRQEQMSEAFILSAFLAFSGGFQDAYTYIVRDGVFANAQTGNIVLMSTHLLAGEWGPALRYLIPLLAFVGGVFCAEQVQGKYKFARLLHWRQSILLVEMFLLLMAGLVPESMNMISGAIVSFSCAMQVQAFRKVAGNAYASTMCIGNLRSGTAALSLFLRTGKRENLQKGLCYVAIIAIFGIGAGIGGNLCAVLGIRSVWVCCAVLSAAVVLMETDRQRDGKEG</sequence>
<proteinExistence type="predicted"/>
<keyword evidence="1" id="KW-0472">Membrane</keyword>
<evidence type="ECO:0000313" key="2">
    <source>
        <dbReference type="EMBL" id="SET91686.1"/>
    </source>
</evidence>
<dbReference type="EMBL" id="FOIL01000068">
    <property type="protein sequence ID" value="SET91686.1"/>
    <property type="molecule type" value="Genomic_DNA"/>
</dbReference>
<feature type="transmembrane region" description="Helical" evidence="1">
    <location>
        <begin position="212"/>
        <end position="231"/>
    </location>
</feature>
<dbReference type="InterPro" id="IPR010699">
    <property type="entry name" value="DUF1275"/>
</dbReference>
<feature type="transmembrane region" description="Helical" evidence="1">
    <location>
        <begin position="156"/>
        <end position="177"/>
    </location>
</feature>
<dbReference type="PANTHER" id="PTHR37314">
    <property type="entry name" value="SLR0142 PROTEIN"/>
    <property type="match status" value="1"/>
</dbReference>
<keyword evidence="3" id="KW-1185">Reference proteome</keyword>
<dbReference type="AlphaFoldDB" id="A0A1I0I528"/>
<feature type="transmembrane region" description="Helical" evidence="1">
    <location>
        <begin position="189"/>
        <end position="206"/>
    </location>
</feature>
<evidence type="ECO:0000313" key="3">
    <source>
        <dbReference type="Proteomes" id="UP000199820"/>
    </source>
</evidence>
<evidence type="ECO:0000256" key="1">
    <source>
        <dbReference type="SAM" id="Phobius"/>
    </source>
</evidence>
<feature type="transmembrane region" description="Helical" evidence="1">
    <location>
        <begin position="76"/>
        <end position="93"/>
    </location>
</feature>
<reference evidence="2 3" key="1">
    <citation type="submission" date="2016-10" db="EMBL/GenBank/DDBJ databases">
        <authorList>
            <person name="de Groot N.N."/>
        </authorList>
    </citation>
    <scope>NUCLEOTIDE SEQUENCE [LARGE SCALE GENOMIC DNA]</scope>
    <source>
        <strain evidence="2 3">KH1P1</strain>
    </source>
</reference>
<feature type="transmembrane region" description="Helical" evidence="1">
    <location>
        <begin position="105"/>
        <end position="126"/>
    </location>
</feature>
<keyword evidence="1" id="KW-0812">Transmembrane</keyword>
<dbReference type="Proteomes" id="UP000199820">
    <property type="component" value="Unassembled WGS sequence"/>
</dbReference>
<organism evidence="2 3">
    <name type="scientific">[Clostridium] aminophilum</name>
    <dbReference type="NCBI Taxonomy" id="1526"/>
    <lineage>
        <taxon>Bacteria</taxon>
        <taxon>Bacillati</taxon>
        <taxon>Bacillota</taxon>
        <taxon>Clostridia</taxon>
        <taxon>Lachnospirales</taxon>
        <taxon>Lachnospiraceae</taxon>
    </lineage>
</organism>